<dbReference type="EMBL" id="JAGTXB010000021">
    <property type="protein sequence ID" value="MBS0031255.1"/>
    <property type="molecule type" value="Genomic_DNA"/>
</dbReference>
<reference evidence="1 2" key="1">
    <citation type="submission" date="2021-04" db="EMBL/GenBank/DDBJ databases">
        <title>Chitinophaga sp. nov., isolated from the rhizosphere soil.</title>
        <authorList>
            <person name="He S."/>
        </authorList>
    </citation>
    <scope>NUCLEOTIDE SEQUENCE [LARGE SCALE GENOMIC DNA]</scope>
    <source>
        <strain evidence="1 2">2R12</strain>
    </source>
</reference>
<comment type="caution">
    <text evidence="1">The sequence shown here is derived from an EMBL/GenBank/DDBJ whole genome shotgun (WGS) entry which is preliminary data.</text>
</comment>
<dbReference type="Gene3D" id="1.10.1200.10">
    <property type="entry name" value="ACP-like"/>
    <property type="match status" value="1"/>
</dbReference>
<accession>A0ABS5J858</accession>
<dbReference type="Proteomes" id="UP000676386">
    <property type="component" value="Unassembled WGS sequence"/>
</dbReference>
<dbReference type="InterPro" id="IPR036736">
    <property type="entry name" value="ACP-like_sf"/>
</dbReference>
<gene>
    <name evidence="1" type="ORF">KE626_28255</name>
</gene>
<dbReference type="RefSeq" id="WP_211976408.1">
    <property type="nucleotide sequence ID" value="NZ_CBFHAM010000061.1"/>
</dbReference>
<sequence length="195" mass="21798">MGLDSVALLVAVENYFRIQIPDAEAEGILTVQNMADVVAGHLDVPDDSSELRDLIFQQIADSIHQLYLADDEIKLADRISTHISPDDQGKWASFKDSLQLEVPVPHTQRSRSNKFAGMLKNIFDRAPDYDWEAITVEQFIAVVCAANFQELIDETGIKTKYEILIVVMGITADKLGVDYYEITPEKSFTGDFGID</sequence>
<keyword evidence="2" id="KW-1185">Reference proteome</keyword>
<evidence type="ECO:0008006" key="3">
    <source>
        <dbReference type="Google" id="ProtNLM"/>
    </source>
</evidence>
<proteinExistence type="predicted"/>
<protein>
    <recommendedName>
        <fullName evidence="3">Acyl carrier protein</fullName>
    </recommendedName>
</protein>
<organism evidence="1 2">
    <name type="scientific">Chitinophaga hostae</name>
    <dbReference type="NCBI Taxonomy" id="2831022"/>
    <lineage>
        <taxon>Bacteria</taxon>
        <taxon>Pseudomonadati</taxon>
        <taxon>Bacteroidota</taxon>
        <taxon>Chitinophagia</taxon>
        <taxon>Chitinophagales</taxon>
        <taxon>Chitinophagaceae</taxon>
        <taxon>Chitinophaga</taxon>
    </lineage>
</organism>
<dbReference type="SUPFAM" id="SSF47336">
    <property type="entry name" value="ACP-like"/>
    <property type="match status" value="1"/>
</dbReference>
<evidence type="ECO:0000313" key="2">
    <source>
        <dbReference type="Proteomes" id="UP000676386"/>
    </source>
</evidence>
<name>A0ABS5J858_9BACT</name>
<evidence type="ECO:0000313" key="1">
    <source>
        <dbReference type="EMBL" id="MBS0031255.1"/>
    </source>
</evidence>